<feature type="signal peptide" evidence="1">
    <location>
        <begin position="1"/>
        <end position="26"/>
    </location>
</feature>
<sequence>MKNKKAIILMMILVGVLFSFSNLTLAAETETGAINDLMPWQGTNQAFIKLFDTPASAEFFSAVADYAEGYDSQAVRQAFAELYNASFSEMEVVDAKTVIFDQQLKAEYDYLGNLNTSWGEYSISWYIFKTADQAAIAAGFKYLMFVPYHQDGEDGLRHCHMRYGNPNFDYLATDPSLANWWPTLFEKGQVNKEKIVKNMVKQARLYSTMLPVKTK</sequence>
<reference evidence="2 3" key="1">
    <citation type="submission" date="2016-10" db="EMBL/GenBank/DDBJ databases">
        <authorList>
            <person name="de Groot N.N."/>
        </authorList>
    </citation>
    <scope>NUCLEOTIDE SEQUENCE [LARGE SCALE GENOMIC DNA]</scope>
    <source>
        <strain evidence="2 3">ATCC 51327</strain>
    </source>
</reference>
<dbReference type="RefSeq" id="WP_089861606.1">
    <property type="nucleotide sequence ID" value="NZ_FOTI01000019.1"/>
</dbReference>
<evidence type="ECO:0000313" key="2">
    <source>
        <dbReference type="EMBL" id="SFL57877.1"/>
    </source>
</evidence>
<dbReference type="GO" id="GO:0008270">
    <property type="term" value="F:zinc ion binding"/>
    <property type="evidence" value="ECO:0007669"/>
    <property type="project" value="InterPro"/>
</dbReference>
<dbReference type="EMBL" id="FOTI01000019">
    <property type="protein sequence ID" value="SFL57877.1"/>
    <property type="molecule type" value="Genomic_DNA"/>
</dbReference>
<dbReference type="SUPFAM" id="SSF50814">
    <property type="entry name" value="Lipocalins"/>
    <property type="match status" value="1"/>
</dbReference>
<evidence type="ECO:0000256" key="1">
    <source>
        <dbReference type="SAM" id="SignalP"/>
    </source>
</evidence>
<dbReference type="InterPro" id="IPR012674">
    <property type="entry name" value="Calycin"/>
</dbReference>
<dbReference type="STRING" id="29563.SAMN02983006_01510"/>
<feature type="chain" id="PRO_5011785094" evidence="1">
    <location>
        <begin position="27"/>
        <end position="215"/>
    </location>
</feature>
<evidence type="ECO:0000313" key="3">
    <source>
        <dbReference type="Proteomes" id="UP000199006"/>
    </source>
</evidence>
<dbReference type="AlphaFoldDB" id="A0A1I4IUY2"/>
<name>A0A1I4IUY2_9FIRM</name>
<organism evidence="2 3">
    <name type="scientific">Halanaerobium salsuginis</name>
    <dbReference type="NCBI Taxonomy" id="29563"/>
    <lineage>
        <taxon>Bacteria</taxon>
        <taxon>Bacillati</taxon>
        <taxon>Bacillota</taxon>
        <taxon>Clostridia</taxon>
        <taxon>Halanaerobiales</taxon>
        <taxon>Halanaerobiaceae</taxon>
        <taxon>Halanaerobium</taxon>
    </lineage>
</organism>
<dbReference type="OrthoDB" id="3186216at2"/>
<dbReference type="Gene3D" id="2.40.128.20">
    <property type="match status" value="1"/>
</dbReference>
<keyword evidence="3" id="KW-1185">Reference proteome</keyword>
<accession>A0A1I4IUY2</accession>
<dbReference type="Proteomes" id="UP000199006">
    <property type="component" value="Unassembled WGS sequence"/>
</dbReference>
<proteinExistence type="predicted"/>
<gene>
    <name evidence="2" type="ORF">SAMN02983006_01510</name>
</gene>
<protein>
    <submittedName>
        <fullName evidence="2">ZinT (YodA) lipocalin-like zinc-recruitment</fullName>
    </submittedName>
</protein>
<keyword evidence="1" id="KW-0732">Signal</keyword>